<dbReference type="PANTHER" id="PTHR31002:SF34">
    <property type="entry name" value="CELL WALL PROTEIN CWP1-RELATED"/>
    <property type="match status" value="1"/>
</dbReference>
<feature type="signal peptide" evidence="1">
    <location>
        <begin position="1"/>
        <end position="22"/>
    </location>
</feature>
<accession>S3CN52</accession>
<dbReference type="InterPro" id="IPR056827">
    <property type="entry name" value="CBM87_Agd3"/>
</dbReference>
<feature type="domain" description="Agd3 CBM87" evidence="3">
    <location>
        <begin position="89"/>
        <end position="301"/>
    </location>
</feature>
<dbReference type="HOGENOM" id="CLU_010712_1_0_1"/>
<dbReference type="GeneID" id="19463743"/>
<dbReference type="InterPro" id="IPR056825">
    <property type="entry name" value="Agd3_C"/>
</dbReference>
<organism evidence="5 6">
    <name type="scientific">Glarea lozoyensis (strain ATCC 20868 / MF5171)</name>
    <dbReference type="NCBI Taxonomy" id="1116229"/>
    <lineage>
        <taxon>Eukaryota</taxon>
        <taxon>Fungi</taxon>
        <taxon>Dikarya</taxon>
        <taxon>Ascomycota</taxon>
        <taxon>Pezizomycotina</taxon>
        <taxon>Leotiomycetes</taxon>
        <taxon>Helotiales</taxon>
        <taxon>Helotiaceae</taxon>
        <taxon>Glarea</taxon>
    </lineage>
</organism>
<evidence type="ECO:0008006" key="7">
    <source>
        <dbReference type="Google" id="ProtNLM"/>
    </source>
</evidence>
<dbReference type="InterPro" id="IPR056826">
    <property type="entry name" value="Agd3_CE"/>
</dbReference>
<keyword evidence="1" id="KW-0732">Signal</keyword>
<reference evidence="5 6" key="1">
    <citation type="journal article" date="2013" name="BMC Genomics">
        <title>Genomics-driven discovery of the pneumocandin biosynthetic gene cluster in the fungus Glarea lozoyensis.</title>
        <authorList>
            <person name="Chen L."/>
            <person name="Yue Q."/>
            <person name="Zhang X."/>
            <person name="Xiang M."/>
            <person name="Wang C."/>
            <person name="Li S."/>
            <person name="Che Y."/>
            <person name="Ortiz-Lopez F.J."/>
            <person name="Bills G.F."/>
            <person name="Liu X."/>
            <person name="An Z."/>
        </authorList>
    </citation>
    <scope>NUCLEOTIDE SEQUENCE [LARGE SCALE GENOMIC DNA]</scope>
    <source>
        <strain evidence="6">ATCC 20868 / MF5171</strain>
    </source>
</reference>
<feature type="domain" description="Agd3 deacetylase" evidence="2">
    <location>
        <begin position="315"/>
        <end position="681"/>
    </location>
</feature>
<dbReference type="OrthoDB" id="2113314at2759"/>
<gene>
    <name evidence="5" type="ORF">GLAREA_04688</name>
</gene>
<dbReference type="KEGG" id="glz:GLAREA_04688"/>
<dbReference type="Pfam" id="PF25115">
    <property type="entry name" value="Agd3_CE"/>
    <property type="match status" value="1"/>
</dbReference>
<name>S3CN52_GLAL2</name>
<sequence>MISSTFFRGAILSLGFSSIATSQEIGIIHVTRSELIQIPVATRVPIPIVPTISAKINNIEFKLNTSTGYDRLIVAPAAPAAAVTVRNTKNTVLIFARDADSSYSAFSGLNGYGIPYQVVNVPVGGAKLPVLNSSATVGNYGAIVVLSEVSYENSKTGTFDSALTTAQWASLYQYQVSFGIRMVRLDALPGSEFGTSALGACCDNGVEQLLTITDSSAFPTSGLKTGVGLSTDGLYHYPASITDKSIATEFAQFATAKGFKTKSTAAVINTFSGRQQMVWFIGFATDWSATSAILNHAWITWVTRGLYAGYRRINLNTQVDDMFLITDLYYPSGSQYAVKPTDLAVHVDWMDTVNAKLPPGSKYFIEIGHNGNGNIEDSVATDKGEKACGIGPIYYDELPSTPLEFVKKLGTGTNLWPSTPASYPYKTACTDLDALKKWWSTPENRDAFAHVSHTFTHEAQNNATYFDVTREISWNQAWFAQTGIADATMFSPNGIIPPAITGLHNGDALRAWLDNGIKYVVGDNTRPPLLNTQNEHWPLITTVAANGYAGVQINPRWALNIYYNCAVPDCTTREWKETGGGSGTFNDLLNLERNTNVRHLMALNHDSFMFHQANMNYNTVSVPKTTINGVSTKYSLLQAWVETIVQELIRVVNWPIISLKHDDMALGFLNRMKRDACKPVLTYVTNPTAKTITGVTLSATGNTCSEKIPVTVPGSVTDTQDFDTEQIGNDPLTIWVQLSGSEVSFTLSKAIPF</sequence>
<dbReference type="EMBL" id="KE145369">
    <property type="protein sequence ID" value="EPE27897.1"/>
    <property type="molecule type" value="Genomic_DNA"/>
</dbReference>
<dbReference type="Pfam" id="PF25116">
    <property type="entry name" value="CBM87_Agd3"/>
    <property type="match status" value="1"/>
</dbReference>
<dbReference type="eggNOG" id="ENOG502QR2R">
    <property type="taxonomic scope" value="Eukaryota"/>
</dbReference>
<proteinExistence type="predicted"/>
<dbReference type="PANTHER" id="PTHR31002">
    <property type="entry name" value="SERIPAUPERIN"/>
    <property type="match status" value="1"/>
</dbReference>
<evidence type="ECO:0000313" key="6">
    <source>
        <dbReference type="Proteomes" id="UP000016922"/>
    </source>
</evidence>
<dbReference type="Proteomes" id="UP000016922">
    <property type="component" value="Unassembled WGS sequence"/>
</dbReference>
<dbReference type="AlphaFoldDB" id="S3CN52"/>
<evidence type="ECO:0000256" key="1">
    <source>
        <dbReference type="SAM" id="SignalP"/>
    </source>
</evidence>
<dbReference type="RefSeq" id="XP_008085256.1">
    <property type="nucleotide sequence ID" value="XM_008087065.1"/>
</dbReference>
<evidence type="ECO:0000259" key="4">
    <source>
        <dbReference type="Pfam" id="PF25117"/>
    </source>
</evidence>
<feature type="domain" description="Agd3 C-terminal" evidence="4">
    <location>
        <begin position="688"/>
        <end position="751"/>
    </location>
</feature>
<evidence type="ECO:0000259" key="3">
    <source>
        <dbReference type="Pfam" id="PF25116"/>
    </source>
</evidence>
<evidence type="ECO:0000259" key="2">
    <source>
        <dbReference type="Pfam" id="PF25115"/>
    </source>
</evidence>
<keyword evidence="6" id="KW-1185">Reference proteome</keyword>
<dbReference type="STRING" id="1116229.S3CN52"/>
<dbReference type="OMA" id="MWPYFTT"/>
<feature type="chain" id="PRO_5004518772" description="Extracellular serine-rich protein" evidence="1">
    <location>
        <begin position="23"/>
        <end position="753"/>
    </location>
</feature>
<dbReference type="InterPro" id="IPR050788">
    <property type="entry name" value="Yeast_SRP1/TIP1_CWP"/>
</dbReference>
<dbReference type="Pfam" id="PF25117">
    <property type="entry name" value="Agd3_C"/>
    <property type="match status" value="1"/>
</dbReference>
<protein>
    <recommendedName>
        <fullName evidence="7">Extracellular serine-rich protein</fullName>
    </recommendedName>
</protein>
<evidence type="ECO:0000313" key="5">
    <source>
        <dbReference type="EMBL" id="EPE27897.1"/>
    </source>
</evidence>